<comment type="subunit">
    <text evidence="5">Monomer.</text>
</comment>
<keyword evidence="9 11" id="KW-0413">Isomerase</keyword>
<dbReference type="GO" id="GO:0005737">
    <property type="term" value="C:cytoplasm"/>
    <property type="evidence" value="ECO:0007669"/>
    <property type="project" value="UniProtKB-SubCell"/>
</dbReference>
<dbReference type="Pfam" id="PF01263">
    <property type="entry name" value="Aldose_epim"/>
    <property type="match status" value="1"/>
</dbReference>
<accession>A0A6L9EAI8</accession>
<dbReference type="AlphaFoldDB" id="A0A6L9EAI8"/>
<dbReference type="InterPro" id="IPR011013">
    <property type="entry name" value="Gal_mutarotase_sf_dom"/>
</dbReference>
<dbReference type="UniPathway" id="UPA00242"/>
<protein>
    <recommendedName>
        <fullName evidence="11">Aldose 1-epimerase</fullName>
        <ecNumber evidence="11">5.1.3.3</ecNumber>
    </recommendedName>
</protein>
<evidence type="ECO:0000256" key="9">
    <source>
        <dbReference type="ARBA" id="ARBA00023235"/>
    </source>
</evidence>
<dbReference type="PROSITE" id="PS51257">
    <property type="entry name" value="PROKAR_LIPOPROTEIN"/>
    <property type="match status" value="1"/>
</dbReference>
<keyword evidence="16" id="KW-1185">Reference proteome</keyword>
<evidence type="ECO:0000256" key="8">
    <source>
        <dbReference type="ARBA" id="ARBA00022837"/>
    </source>
</evidence>
<dbReference type="SUPFAM" id="SSF74650">
    <property type="entry name" value="Galactose mutarotase-like"/>
    <property type="match status" value="1"/>
</dbReference>
<evidence type="ECO:0000256" key="4">
    <source>
        <dbReference type="ARBA" id="ARBA00006206"/>
    </source>
</evidence>
<proteinExistence type="inferred from homology"/>
<dbReference type="GO" id="GO:0006006">
    <property type="term" value="P:glucose metabolic process"/>
    <property type="evidence" value="ECO:0007669"/>
    <property type="project" value="TreeGrafter"/>
</dbReference>
<comment type="catalytic activity">
    <reaction evidence="11">
        <text>alpha-D-glucose = beta-D-glucose</text>
        <dbReference type="Rhea" id="RHEA:10264"/>
        <dbReference type="ChEBI" id="CHEBI:15903"/>
        <dbReference type="ChEBI" id="CHEBI:17925"/>
        <dbReference type="EC" id="5.1.3.3"/>
    </reaction>
</comment>
<dbReference type="GO" id="GO:0030246">
    <property type="term" value="F:carbohydrate binding"/>
    <property type="evidence" value="ECO:0007669"/>
    <property type="project" value="InterPro"/>
</dbReference>
<evidence type="ECO:0000256" key="11">
    <source>
        <dbReference type="PIRNR" id="PIRNR005096"/>
    </source>
</evidence>
<evidence type="ECO:0000256" key="2">
    <source>
        <dbReference type="ARBA" id="ARBA00004496"/>
    </source>
</evidence>
<dbReference type="InterPro" id="IPR014718">
    <property type="entry name" value="GH-type_carb-bd"/>
</dbReference>
<dbReference type="RefSeq" id="WP_161434572.1">
    <property type="nucleotide sequence ID" value="NZ_WXYO01000002.1"/>
</dbReference>
<dbReference type="NCBIfam" id="NF008277">
    <property type="entry name" value="PRK11055.1"/>
    <property type="match status" value="1"/>
</dbReference>
<dbReference type="GO" id="GO:0033499">
    <property type="term" value="P:galactose catabolic process via UDP-galactose, Leloir pathway"/>
    <property type="evidence" value="ECO:0007669"/>
    <property type="project" value="TreeGrafter"/>
</dbReference>
<comment type="similarity">
    <text evidence="4 11">Belongs to the aldose epimerase family.</text>
</comment>
<feature type="binding site" evidence="13">
    <location>
        <position position="295"/>
    </location>
    <ligand>
        <name>beta-D-galactose</name>
        <dbReference type="ChEBI" id="CHEBI:27667"/>
    </ligand>
</feature>
<comment type="caution">
    <text evidence="15">The sequence shown here is derived from an EMBL/GenBank/DDBJ whole genome shotgun (WGS) entry which is preliminary data.</text>
</comment>
<dbReference type="InterPro" id="IPR047215">
    <property type="entry name" value="Galactose_mutarotase-like"/>
</dbReference>
<dbReference type="PIRSF" id="PIRSF005096">
    <property type="entry name" value="GALM"/>
    <property type="match status" value="1"/>
</dbReference>
<dbReference type="Proteomes" id="UP000475249">
    <property type="component" value="Unassembled WGS sequence"/>
</dbReference>
<reference evidence="15 16" key="1">
    <citation type="submission" date="2020-01" db="EMBL/GenBank/DDBJ databases">
        <title>Bacteria diversity of Porities sp.</title>
        <authorList>
            <person name="Wang G."/>
        </authorList>
    </citation>
    <scope>NUCLEOTIDE SEQUENCE [LARGE SCALE GENOMIC DNA]</scope>
    <source>
        <strain evidence="15 16">R33</strain>
    </source>
</reference>
<dbReference type="CDD" id="cd09019">
    <property type="entry name" value="galactose_mutarotase_like"/>
    <property type="match status" value="1"/>
</dbReference>
<evidence type="ECO:0000256" key="13">
    <source>
        <dbReference type="PIRSR" id="PIRSR005096-2"/>
    </source>
</evidence>
<feature type="binding site" evidence="14">
    <location>
        <begin position="125"/>
        <end position="126"/>
    </location>
    <ligand>
        <name>beta-D-galactose</name>
        <dbReference type="ChEBI" id="CHEBI:27667"/>
    </ligand>
</feature>
<evidence type="ECO:0000256" key="3">
    <source>
        <dbReference type="ARBA" id="ARBA00005028"/>
    </source>
</evidence>
<feature type="active site" description="Proton donor" evidence="12">
    <location>
        <position position="222"/>
    </location>
</feature>
<dbReference type="PANTHER" id="PTHR10091">
    <property type="entry name" value="ALDOSE-1-EPIMERASE"/>
    <property type="match status" value="1"/>
</dbReference>
<evidence type="ECO:0000256" key="10">
    <source>
        <dbReference type="ARBA" id="ARBA00023277"/>
    </source>
</evidence>
<dbReference type="GO" id="GO:0004034">
    <property type="term" value="F:aldose 1-epimerase activity"/>
    <property type="evidence" value="ECO:0007669"/>
    <property type="project" value="UniProtKB-EC"/>
</dbReference>
<dbReference type="InterPro" id="IPR008183">
    <property type="entry name" value="Aldose_1/G6P_1-epimerase"/>
</dbReference>
<dbReference type="PANTHER" id="PTHR10091:SF0">
    <property type="entry name" value="GALACTOSE MUTAROTASE"/>
    <property type="match status" value="1"/>
</dbReference>
<evidence type="ECO:0000256" key="7">
    <source>
        <dbReference type="ARBA" id="ARBA00022553"/>
    </source>
</evidence>
<dbReference type="Gene3D" id="2.70.98.10">
    <property type="match status" value="1"/>
</dbReference>
<feature type="active site" description="Proton acceptor" evidence="12">
    <location>
        <position position="363"/>
    </location>
</feature>
<keyword evidence="7" id="KW-0597">Phosphoprotein</keyword>
<organism evidence="15 16">
    <name type="scientific">Poritiphilus flavus</name>
    <dbReference type="NCBI Taxonomy" id="2697053"/>
    <lineage>
        <taxon>Bacteria</taxon>
        <taxon>Pseudomonadati</taxon>
        <taxon>Bacteroidota</taxon>
        <taxon>Flavobacteriia</taxon>
        <taxon>Flavobacteriales</taxon>
        <taxon>Flavobacteriaceae</taxon>
        <taxon>Poritiphilus</taxon>
    </lineage>
</organism>
<dbReference type="EC" id="5.1.3.3" evidence="11"/>
<evidence type="ECO:0000256" key="12">
    <source>
        <dbReference type="PIRSR" id="PIRSR005096-1"/>
    </source>
</evidence>
<comment type="cofactor">
    <cofactor evidence="1">
        <name>Ca(2+)</name>
        <dbReference type="ChEBI" id="CHEBI:29108"/>
    </cofactor>
</comment>
<evidence type="ECO:0000313" key="15">
    <source>
        <dbReference type="EMBL" id="NAS11551.1"/>
    </source>
</evidence>
<keyword evidence="10 11" id="KW-0119">Carbohydrate metabolism</keyword>
<evidence type="ECO:0000256" key="1">
    <source>
        <dbReference type="ARBA" id="ARBA00001913"/>
    </source>
</evidence>
<gene>
    <name evidence="15" type="ORF">GTQ38_06035</name>
</gene>
<comment type="subcellular location">
    <subcellularLocation>
        <location evidence="2">Cytoplasm</location>
    </subcellularLocation>
</comment>
<dbReference type="EMBL" id="WXYO01000002">
    <property type="protein sequence ID" value="NAS11551.1"/>
    <property type="molecule type" value="Genomic_DNA"/>
</dbReference>
<dbReference type="FunFam" id="2.70.98.10:FF:000003">
    <property type="entry name" value="Aldose 1-epimerase"/>
    <property type="match status" value="1"/>
</dbReference>
<dbReference type="InterPro" id="IPR015443">
    <property type="entry name" value="Aldose_1-epimerase"/>
</dbReference>
<name>A0A6L9EAI8_9FLAO</name>
<evidence type="ECO:0000256" key="6">
    <source>
        <dbReference type="ARBA" id="ARBA00022490"/>
    </source>
</evidence>
<keyword evidence="8" id="KW-0106">Calcium</keyword>
<comment type="pathway">
    <text evidence="3 11">Carbohydrate metabolism; hexose metabolism.</text>
</comment>
<keyword evidence="6" id="KW-0963">Cytoplasm</keyword>
<feature type="binding site" evidence="14">
    <location>
        <begin position="222"/>
        <end position="224"/>
    </location>
    <ligand>
        <name>beta-D-galactose</name>
        <dbReference type="ChEBI" id="CHEBI:27667"/>
    </ligand>
</feature>
<evidence type="ECO:0000313" key="16">
    <source>
        <dbReference type="Proteomes" id="UP000475249"/>
    </source>
</evidence>
<sequence>MKNKIRPKLVLLMIILIIISSCKEKRSDNQIPADLASVSTDTTLSGLQATHFTDTINSKPVGLYVLKNKNGLEATFTNYGQRLISLLVPDKNGRFEDVVLGFSSLEPYTVGRGMFFGAVVGRYGNRIANGSFELDGVNFDLARNNGPNHLHGGEIGFEAVVWEVDSLTDNHIRFRRLSPDMEEGYPGNLEVVVRYTLTDANELEISYEAETDKKTHVNLTHHSYFNLKGAGNGDITDHILYVNADHFTPVAGKGLIPTGELRPVKGTPFDFLEPKLIGKEIDSDYEQMQFGGGYDHNFVLNDSPTNASGLVLAARVTEPKSGRVMEVYTNEPGVQLYCGNFMDGKTVGKKEKIYAHRGALCLETQHFPNSPNQQNFPSTILEPGEQYNSVCVYQFKTTE</sequence>
<evidence type="ECO:0000256" key="5">
    <source>
        <dbReference type="ARBA" id="ARBA00011245"/>
    </source>
</evidence>
<evidence type="ECO:0000256" key="14">
    <source>
        <dbReference type="PIRSR" id="PIRSR005096-3"/>
    </source>
</evidence>